<dbReference type="Proteomes" id="UP001497444">
    <property type="component" value="Chromosome 5"/>
</dbReference>
<dbReference type="InterPro" id="IPR024438">
    <property type="entry name" value="Staygreen"/>
</dbReference>
<organism evidence="8 9">
    <name type="scientific">Sphagnum jensenii</name>
    <dbReference type="NCBI Taxonomy" id="128206"/>
    <lineage>
        <taxon>Eukaryota</taxon>
        <taxon>Viridiplantae</taxon>
        <taxon>Streptophyta</taxon>
        <taxon>Embryophyta</taxon>
        <taxon>Bryophyta</taxon>
        <taxon>Sphagnophytina</taxon>
        <taxon>Sphagnopsida</taxon>
        <taxon>Sphagnales</taxon>
        <taxon>Sphagnaceae</taxon>
        <taxon>Sphagnum</taxon>
    </lineage>
</organism>
<evidence type="ECO:0000256" key="4">
    <source>
        <dbReference type="ARBA" id="ARBA00022640"/>
    </source>
</evidence>
<evidence type="ECO:0000256" key="6">
    <source>
        <dbReference type="SAM" id="MobiDB-lite"/>
    </source>
</evidence>
<proteinExistence type="inferred from homology"/>
<evidence type="ECO:0000256" key="1">
    <source>
        <dbReference type="ARBA" id="ARBA00004229"/>
    </source>
</evidence>
<evidence type="ECO:0000256" key="2">
    <source>
        <dbReference type="ARBA" id="ARBA00009234"/>
    </source>
</evidence>
<feature type="domain" description="Staygreen protein" evidence="7">
    <location>
        <begin position="119"/>
        <end position="268"/>
    </location>
</feature>
<dbReference type="Pfam" id="PF12638">
    <property type="entry name" value="Staygreen"/>
    <property type="match status" value="1"/>
</dbReference>
<gene>
    <name evidence="8" type="ORF">CSSPJE1EN1_LOCUS18905</name>
</gene>
<sequence>MAASSACRSSLSQPLTGSGKALIALRQKEANKSCSSSPVSVSLASASHLRAEVAELCSQASVCAKQRNNTLVSEFWDQTSRDSLSSKTRRSRKASNLVSGSSSSPLPVVTARLFGPAIFEASKLSVLFLGSNKEHPDRLPRIYTLTHSDITSKITLAVSREINKAQLKGWYSKLQRDEVLAEWKRVQGKMSLHVHCHISGGNFLHNIIANLRFYIFRKELPVVLEAFRHGDEALLKEYPDLDNALVWVYFHSNVEEYNRVECWGPLVEAAKSATEKAKEAIHHAMDEIEKKWPQELLPGKVCPRACECCTRHGTLIPLPETFKLLQTQEEYEQQYGQEENS</sequence>
<keyword evidence="5" id="KW-0809">Transit peptide</keyword>
<protein>
    <recommendedName>
        <fullName evidence="7">Staygreen protein domain-containing protein</fullName>
    </recommendedName>
</protein>
<dbReference type="PANTHER" id="PTHR31750">
    <property type="entry name" value="PROTEIN STAY-GREEN 1, CHLOROPLASTIC-RELATED"/>
    <property type="match status" value="1"/>
</dbReference>
<feature type="compositionally biased region" description="Low complexity" evidence="6">
    <location>
        <begin position="95"/>
        <end position="104"/>
    </location>
</feature>
<keyword evidence="9" id="KW-1185">Reference proteome</keyword>
<dbReference type="EMBL" id="OZ020100">
    <property type="protein sequence ID" value="CAK9273427.1"/>
    <property type="molecule type" value="Genomic_DNA"/>
</dbReference>
<keyword evidence="4" id="KW-0934">Plastid</keyword>
<evidence type="ECO:0000313" key="9">
    <source>
        <dbReference type="Proteomes" id="UP001497444"/>
    </source>
</evidence>
<accession>A0ABP0X2W6</accession>
<evidence type="ECO:0000256" key="5">
    <source>
        <dbReference type="ARBA" id="ARBA00022946"/>
    </source>
</evidence>
<keyword evidence="3" id="KW-0150">Chloroplast</keyword>
<evidence type="ECO:0000259" key="7">
    <source>
        <dbReference type="Pfam" id="PF12638"/>
    </source>
</evidence>
<dbReference type="PANTHER" id="PTHR31750:SF4">
    <property type="entry name" value="LP06106P"/>
    <property type="match status" value="1"/>
</dbReference>
<reference evidence="8" key="1">
    <citation type="submission" date="2024-02" db="EMBL/GenBank/DDBJ databases">
        <authorList>
            <consortium name="ELIXIR-Norway"/>
            <consortium name="Elixir Norway"/>
        </authorList>
    </citation>
    <scope>NUCLEOTIDE SEQUENCE</scope>
</reference>
<evidence type="ECO:0000313" key="8">
    <source>
        <dbReference type="EMBL" id="CAK9273427.1"/>
    </source>
</evidence>
<evidence type="ECO:0000256" key="3">
    <source>
        <dbReference type="ARBA" id="ARBA00022528"/>
    </source>
</evidence>
<name>A0ABP0X2W6_9BRYO</name>
<comment type="subcellular location">
    <subcellularLocation>
        <location evidence="1">Plastid</location>
        <location evidence="1">Chloroplast</location>
    </subcellularLocation>
</comment>
<comment type="similarity">
    <text evidence="2">Belongs to the staygreen family.</text>
</comment>
<feature type="region of interest" description="Disordered" evidence="6">
    <location>
        <begin position="83"/>
        <end position="104"/>
    </location>
</feature>